<dbReference type="KEGG" id="spat:A0O21_00330"/>
<dbReference type="Proteomes" id="UP000077317">
    <property type="component" value="Chromosome"/>
</dbReference>
<gene>
    <name evidence="2" type="ORF">A0O21_00330</name>
</gene>
<sequence length="469" mass="50501">MKDTNRNILSFLFLLFLSIQLGSAAFRISADEISAAENPAASSETVQTGASQAEWDNFAASADEEPVSALIETETDSQLANLTADQTVSEEAGAAVLPVVSEDAASVQDNVSELTGQSVILPAYRYANQGDDYWTRITAVGGSQIPYVIINPDSGPGTAPNADFSRQIADNRNAGIQNIAYVKTDYFNRSLADITADVDRYVAFYGTDNIAGIFFDEAGAGTNPNDLQVMADLYTYVKNTYPNMTVIANPGRSITDDLSPYADIWLTSEVSAEDYINNFPQPQSNFENDSANANRIFHLIYAADPAQYDTLIELARQRNAGWLMITDDVQNNPYDELPTDFESLMSRINALGRPADLAPEAVAAGIQPTETTVEPVLANALLSAESAPLSLTIDPSDQSEAAGISSDRLPAGQAGQLQRQTALTAPADQQHQVLPETGQVPDSLYLFLSGILSLIALGLVLYRFKGLQK</sequence>
<dbReference type="InterPro" id="IPR021986">
    <property type="entry name" value="Spherulin4"/>
</dbReference>
<keyword evidence="1" id="KW-1133">Transmembrane helix</keyword>
<evidence type="ECO:0000313" key="3">
    <source>
        <dbReference type="Proteomes" id="UP000077317"/>
    </source>
</evidence>
<evidence type="ECO:0000256" key="1">
    <source>
        <dbReference type="SAM" id="Phobius"/>
    </source>
</evidence>
<keyword evidence="3" id="KW-1185">Reference proteome</keyword>
<dbReference type="STRING" id="1811193.A0O21_00330"/>
<dbReference type="AlphaFoldDB" id="A0A172Q553"/>
<accession>A0A172Q553</accession>
<protein>
    <recommendedName>
        <fullName evidence="4">Gram-positive cocci surface proteins LPxTG domain-containing protein</fullName>
    </recommendedName>
</protein>
<organism evidence="2 3">
    <name type="scientific">Streptococcus pantholopis</name>
    <dbReference type="NCBI Taxonomy" id="1811193"/>
    <lineage>
        <taxon>Bacteria</taxon>
        <taxon>Bacillati</taxon>
        <taxon>Bacillota</taxon>
        <taxon>Bacilli</taxon>
        <taxon>Lactobacillales</taxon>
        <taxon>Streptococcaceae</taxon>
        <taxon>Streptococcus</taxon>
    </lineage>
</organism>
<dbReference type="InterPro" id="IPR017853">
    <property type="entry name" value="GH"/>
</dbReference>
<evidence type="ECO:0000313" key="2">
    <source>
        <dbReference type="EMBL" id="AND78577.1"/>
    </source>
</evidence>
<dbReference type="SUPFAM" id="SSF51445">
    <property type="entry name" value="(Trans)glycosidases"/>
    <property type="match status" value="1"/>
</dbReference>
<feature type="transmembrane region" description="Helical" evidence="1">
    <location>
        <begin position="444"/>
        <end position="464"/>
    </location>
</feature>
<evidence type="ECO:0008006" key="4">
    <source>
        <dbReference type="Google" id="ProtNLM"/>
    </source>
</evidence>
<reference evidence="3" key="2">
    <citation type="submission" date="2016-03" db="EMBL/GenBank/DDBJ databases">
        <title>Streptococcus antelopensis sp. nov., isolated from the feces of the Tibetan antelope (Pantholops hodgsonii) in Hoh Xil National Nature Reserve, Qinghai, China.</title>
        <authorList>
            <person name="Bai X."/>
        </authorList>
    </citation>
    <scope>NUCLEOTIDE SEQUENCE [LARGE SCALE GENOMIC DNA]</scope>
    <source>
        <strain evidence="3">TA 26</strain>
    </source>
</reference>
<dbReference type="PANTHER" id="PTHR35040:SF7">
    <property type="entry name" value="FIBRONECTIN TYPE-III DOMAIN-CONTAINING PROTEIN-RELATED"/>
    <property type="match status" value="1"/>
</dbReference>
<dbReference type="Pfam" id="PF12138">
    <property type="entry name" value="Spherulin4"/>
    <property type="match status" value="1"/>
</dbReference>
<dbReference type="OrthoDB" id="3311125at2"/>
<name>A0A172Q553_9STRE</name>
<proteinExistence type="predicted"/>
<keyword evidence="1" id="KW-0472">Membrane</keyword>
<dbReference type="EMBL" id="CP014699">
    <property type="protein sequence ID" value="AND78577.1"/>
    <property type="molecule type" value="Genomic_DNA"/>
</dbReference>
<dbReference type="RefSeq" id="WP_067059920.1">
    <property type="nucleotide sequence ID" value="NZ_CP014699.1"/>
</dbReference>
<reference evidence="2 3" key="1">
    <citation type="journal article" date="2016" name="Int. J. Syst. Evol. Microbiol.">
        <title>Streptococcuspantholopis sp. nov., isolated from faeces of the Tibetan antelope (Pantholops hodgsonii).</title>
        <authorList>
            <person name="Bai X."/>
            <person name="Xiong Y."/>
            <person name="Lu S."/>
            <person name="Jin D."/>
            <person name="Lai X."/>
            <person name="Yang J."/>
            <person name="Niu L."/>
            <person name="Hu S."/>
            <person name="Meng X."/>
            <person name="Pu J."/>
            <person name="Ye C."/>
            <person name="Xu J."/>
        </authorList>
    </citation>
    <scope>NUCLEOTIDE SEQUENCE [LARGE SCALE GENOMIC DNA]</scope>
    <source>
        <strain evidence="2 3">TA 26</strain>
    </source>
</reference>
<dbReference type="PANTHER" id="PTHR35040">
    <property type="match status" value="1"/>
</dbReference>
<keyword evidence="1" id="KW-0812">Transmembrane</keyword>